<organism evidence="1 2">
    <name type="scientific">Eubacterium barkeri</name>
    <name type="common">Clostridium barkeri</name>
    <dbReference type="NCBI Taxonomy" id="1528"/>
    <lineage>
        <taxon>Bacteria</taxon>
        <taxon>Bacillati</taxon>
        <taxon>Bacillota</taxon>
        <taxon>Clostridia</taxon>
        <taxon>Eubacteriales</taxon>
        <taxon>Eubacteriaceae</taxon>
        <taxon>Eubacterium</taxon>
    </lineage>
</organism>
<evidence type="ECO:0000313" key="2">
    <source>
        <dbReference type="Proteomes" id="UP000199652"/>
    </source>
</evidence>
<dbReference type="GO" id="GO:0000160">
    <property type="term" value="P:phosphorelay signal transduction system"/>
    <property type="evidence" value="ECO:0007669"/>
    <property type="project" value="InterPro"/>
</dbReference>
<dbReference type="SUPFAM" id="SSF47226">
    <property type="entry name" value="Histidine-containing phosphotransfer domain, HPT domain"/>
    <property type="match status" value="1"/>
</dbReference>
<dbReference type="AlphaFoldDB" id="A0A1H3E1Q5"/>
<name>A0A1H3E1Q5_EUBBA</name>
<protein>
    <submittedName>
        <fullName evidence="1">Hpt domain-containing protein</fullName>
    </submittedName>
</protein>
<dbReference type="RefSeq" id="WP_090244153.1">
    <property type="nucleotide sequence ID" value="NZ_FNOU01000006.1"/>
</dbReference>
<sequence length="116" mass="13519">MDIEFLKQNGIDYIDGLKRFSGKDVLYQKYLKRFLEDSTYGRLKTAMDQEEYQEAFLLAHTLKGVVGNLSFFFLLKHIEPFVEALREGKDIPLAIACFQDIEADYEQTIRALKTIE</sequence>
<gene>
    <name evidence="1" type="ORF">SAMN04488579_10664</name>
</gene>
<dbReference type="Gene3D" id="1.20.120.160">
    <property type="entry name" value="HPT domain"/>
    <property type="match status" value="1"/>
</dbReference>
<proteinExistence type="predicted"/>
<dbReference type="InterPro" id="IPR036641">
    <property type="entry name" value="HPT_dom_sf"/>
</dbReference>
<dbReference type="STRING" id="1528.SAMN04488579_10664"/>
<dbReference type="EMBL" id="FNOU01000006">
    <property type="protein sequence ID" value="SDX72652.1"/>
    <property type="molecule type" value="Genomic_DNA"/>
</dbReference>
<reference evidence="2" key="1">
    <citation type="submission" date="2016-10" db="EMBL/GenBank/DDBJ databases">
        <authorList>
            <person name="Varghese N."/>
            <person name="Submissions S."/>
        </authorList>
    </citation>
    <scope>NUCLEOTIDE SEQUENCE [LARGE SCALE GENOMIC DNA]</scope>
    <source>
        <strain evidence="2">VPI 5359</strain>
    </source>
</reference>
<evidence type="ECO:0000313" key="1">
    <source>
        <dbReference type="EMBL" id="SDX72652.1"/>
    </source>
</evidence>
<accession>A0A1H3E1Q5</accession>
<dbReference type="Proteomes" id="UP000199652">
    <property type="component" value="Unassembled WGS sequence"/>
</dbReference>
<keyword evidence="2" id="KW-1185">Reference proteome</keyword>
<dbReference type="OrthoDB" id="1669200at2"/>